<comment type="caution">
    <text evidence="2">The sequence shown here is derived from an EMBL/GenBank/DDBJ whole genome shotgun (WGS) entry which is preliminary data.</text>
</comment>
<dbReference type="PANTHER" id="PTHR43236:SF1">
    <property type="entry name" value="BLL7220 PROTEIN"/>
    <property type="match status" value="1"/>
</dbReference>
<dbReference type="Pfam" id="PF01381">
    <property type="entry name" value="HTH_3"/>
    <property type="match status" value="1"/>
</dbReference>
<dbReference type="PROSITE" id="PS50943">
    <property type="entry name" value="HTH_CROC1"/>
    <property type="match status" value="1"/>
</dbReference>
<dbReference type="Gene3D" id="1.10.260.40">
    <property type="entry name" value="lambda repressor-like DNA-binding domains"/>
    <property type="match status" value="1"/>
</dbReference>
<keyword evidence="3" id="KW-1185">Reference proteome</keyword>
<dbReference type="SMART" id="SM00530">
    <property type="entry name" value="HTH_XRE"/>
    <property type="match status" value="1"/>
</dbReference>
<dbReference type="InterPro" id="IPR010982">
    <property type="entry name" value="Lambda_DNA-bd_dom_sf"/>
</dbReference>
<sequence>MIKNERQLGITQKQARRFEEAIADARHRDAPENTHPIMWKAYIDGMESQLSTLQREIDEYHCLKSGKVDRIEVGSLEGLPLGIIKARIVRGLTHQELADRIGVKAQQVQRWENADYETTGFNNLVKIADALDISILESISFQSNARSSASALSALGIDLKFLQRRIVPDAGPKPHEIIAAASKYLQNIWNIVVRPDGSIDSNNFNYAAVDIARYKLPKDANPVRVRAYTQYAYHVAERVSSVIDTESVPVPRDWKQMRDFLCERGELTLQSALDKVWGMGIAVIPLSDPIRFHGCCWRINDRNVIVLKQSVRSESRWLFDLVHELYHAGDEARSDFEAISIDGSDPDRRESEEELAANEFAGNVLLGGNAKELYREAVERANGSVASLKQTVRQVAGQHKMDLGILANYVAYSLKADRGVDWWGAATNLQPESEDAYSITASAFHRHFDTSRLATEDRLLVKLATVEPLS</sequence>
<proteinExistence type="predicted"/>
<feature type="domain" description="HTH cro/C1-type" evidence="1">
    <location>
        <begin position="83"/>
        <end position="138"/>
    </location>
</feature>
<organism evidence="2 3">
    <name type="scientific">Kaistia dalseonensis</name>
    <dbReference type="NCBI Taxonomy" id="410840"/>
    <lineage>
        <taxon>Bacteria</taxon>
        <taxon>Pseudomonadati</taxon>
        <taxon>Pseudomonadota</taxon>
        <taxon>Alphaproteobacteria</taxon>
        <taxon>Hyphomicrobiales</taxon>
        <taxon>Kaistiaceae</taxon>
        <taxon>Kaistia</taxon>
    </lineage>
</organism>
<evidence type="ECO:0000259" key="1">
    <source>
        <dbReference type="PROSITE" id="PS50943"/>
    </source>
</evidence>
<evidence type="ECO:0000313" key="2">
    <source>
        <dbReference type="EMBL" id="MDQ0436046.1"/>
    </source>
</evidence>
<dbReference type="EMBL" id="JAUSVO010000001">
    <property type="protein sequence ID" value="MDQ0436046.1"/>
    <property type="molecule type" value="Genomic_DNA"/>
</dbReference>
<reference evidence="2 3" key="1">
    <citation type="submission" date="2023-07" db="EMBL/GenBank/DDBJ databases">
        <title>Genomic Encyclopedia of Type Strains, Phase IV (KMG-IV): sequencing the most valuable type-strain genomes for metagenomic binning, comparative biology and taxonomic classification.</title>
        <authorList>
            <person name="Goeker M."/>
        </authorList>
    </citation>
    <scope>NUCLEOTIDE SEQUENCE [LARGE SCALE GENOMIC DNA]</scope>
    <source>
        <strain evidence="2 3">B6-8</strain>
    </source>
</reference>
<name>A0ABU0H3J5_9HYPH</name>
<dbReference type="CDD" id="cd00093">
    <property type="entry name" value="HTH_XRE"/>
    <property type="match status" value="1"/>
</dbReference>
<dbReference type="PANTHER" id="PTHR43236">
    <property type="entry name" value="ANTITOXIN HIGA1"/>
    <property type="match status" value="1"/>
</dbReference>
<gene>
    <name evidence="2" type="ORF">QO014_000416</name>
</gene>
<dbReference type="Gene3D" id="1.10.10.2910">
    <property type="match status" value="1"/>
</dbReference>
<dbReference type="RefSeq" id="WP_266346988.1">
    <property type="nucleotide sequence ID" value="NZ_JAPKNG010000001.1"/>
</dbReference>
<protein>
    <submittedName>
        <fullName evidence="2">Transcriptional regulator with XRE-family HTH domain</fullName>
    </submittedName>
</protein>
<dbReference type="InterPro" id="IPR001387">
    <property type="entry name" value="Cro/C1-type_HTH"/>
</dbReference>
<dbReference type="SUPFAM" id="SSF47413">
    <property type="entry name" value="lambda repressor-like DNA-binding domains"/>
    <property type="match status" value="1"/>
</dbReference>
<dbReference type="Proteomes" id="UP001241603">
    <property type="component" value="Unassembled WGS sequence"/>
</dbReference>
<dbReference type="InterPro" id="IPR052345">
    <property type="entry name" value="Rad_response_metalloprotease"/>
</dbReference>
<accession>A0ABU0H3J5</accession>
<evidence type="ECO:0000313" key="3">
    <source>
        <dbReference type="Proteomes" id="UP001241603"/>
    </source>
</evidence>